<comment type="function">
    <text evidence="1">Golgi membrane protein involved in vesicular trafficking and spindle migration.</text>
</comment>
<dbReference type="GO" id="GO:0000139">
    <property type="term" value="C:Golgi membrane"/>
    <property type="evidence" value="ECO:0007669"/>
    <property type="project" value="UniProtKB-SubCell"/>
</dbReference>
<feature type="transmembrane region" description="Helical" evidence="11">
    <location>
        <begin position="181"/>
        <end position="199"/>
    </location>
</feature>
<evidence type="ECO:0000256" key="7">
    <source>
        <dbReference type="ARBA" id="ARBA00022989"/>
    </source>
</evidence>
<feature type="compositionally biased region" description="Low complexity" evidence="10">
    <location>
        <begin position="42"/>
        <end position="51"/>
    </location>
</feature>
<gene>
    <name evidence="13" type="ORF">HMN09_00807900</name>
</gene>
<evidence type="ECO:0000256" key="4">
    <source>
        <dbReference type="ARBA" id="ARBA00013533"/>
    </source>
</evidence>
<dbReference type="Proteomes" id="UP000613580">
    <property type="component" value="Unassembled WGS sequence"/>
</dbReference>
<evidence type="ECO:0000256" key="8">
    <source>
        <dbReference type="ARBA" id="ARBA00023034"/>
    </source>
</evidence>
<keyword evidence="6 11" id="KW-0812">Transmembrane</keyword>
<feature type="region of interest" description="Disordered" evidence="10">
    <location>
        <begin position="519"/>
        <end position="691"/>
    </location>
</feature>
<feature type="compositionally biased region" description="Polar residues" evidence="10">
    <location>
        <begin position="533"/>
        <end position="555"/>
    </location>
</feature>
<feature type="transmembrane region" description="Helical" evidence="11">
    <location>
        <begin position="331"/>
        <end position="352"/>
    </location>
</feature>
<dbReference type="InterPro" id="IPR051076">
    <property type="entry name" value="Golgi_membrane_TVP38/TMEM64"/>
</dbReference>
<organism evidence="13 14">
    <name type="scientific">Mycena chlorophos</name>
    <name type="common">Agaric fungus</name>
    <name type="synonym">Agaricus chlorophos</name>
    <dbReference type="NCBI Taxonomy" id="658473"/>
    <lineage>
        <taxon>Eukaryota</taxon>
        <taxon>Fungi</taxon>
        <taxon>Dikarya</taxon>
        <taxon>Basidiomycota</taxon>
        <taxon>Agaricomycotina</taxon>
        <taxon>Agaricomycetes</taxon>
        <taxon>Agaricomycetidae</taxon>
        <taxon>Agaricales</taxon>
        <taxon>Marasmiineae</taxon>
        <taxon>Mycenaceae</taxon>
        <taxon>Mycena</taxon>
    </lineage>
</organism>
<evidence type="ECO:0000259" key="12">
    <source>
        <dbReference type="Pfam" id="PF09335"/>
    </source>
</evidence>
<comment type="caution">
    <text evidence="13">The sequence shown here is derived from an EMBL/GenBank/DDBJ whole genome shotgun (WGS) entry which is preliminary data.</text>
</comment>
<evidence type="ECO:0000313" key="13">
    <source>
        <dbReference type="EMBL" id="KAF7305550.1"/>
    </source>
</evidence>
<keyword evidence="9 11" id="KW-0472">Membrane</keyword>
<comment type="subcellular location">
    <subcellularLocation>
        <location evidence="2">Golgi apparatus membrane</location>
        <topology evidence="2">Multi-pass membrane protein</topology>
    </subcellularLocation>
</comment>
<feature type="transmembrane region" description="Helical" evidence="11">
    <location>
        <begin position="206"/>
        <end position="227"/>
    </location>
</feature>
<evidence type="ECO:0000256" key="3">
    <source>
        <dbReference type="ARBA" id="ARBA00008640"/>
    </source>
</evidence>
<feature type="compositionally biased region" description="Low complexity" evidence="10">
    <location>
        <begin position="523"/>
        <end position="532"/>
    </location>
</feature>
<dbReference type="PANTHER" id="PTHR47549">
    <property type="entry name" value="GOLGI APPARATUS MEMBRANE PROTEIN TVP38-RELATED"/>
    <property type="match status" value="1"/>
</dbReference>
<evidence type="ECO:0000256" key="1">
    <source>
        <dbReference type="ARBA" id="ARBA00002978"/>
    </source>
</evidence>
<evidence type="ECO:0000256" key="10">
    <source>
        <dbReference type="SAM" id="MobiDB-lite"/>
    </source>
</evidence>
<evidence type="ECO:0000256" key="2">
    <source>
        <dbReference type="ARBA" id="ARBA00004653"/>
    </source>
</evidence>
<dbReference type="OrthoDB" id="166803at2759"/>
<feature type="transmembrane region" description="Helical" evidence="11">
    <location>
        <begin position="142"/>
        <end position="161"/>
    </location>
</feature>
<dbReference type="PANTHER" id="PTHR47549:SF2">
    <property type="entry name" value="GOLGI APPARATUS MEMBRANE PROTEIN TVP38"/>
    <property type="match status" value="1"/>
</dbReference>
<comment type="similarity">
    <text evidence="3">Belongs to the TVP38/TMEM64 family.</text>
</comment>
<keyword evidence="7 11" id="KW-1133">Transmembrane helix</keyword>
<reference evidence="13" key="1">
    <citation type="submission" date="2020-05" db="EMBL/GenBank/DDBJ databases">
        <title>Mycena genomes resolve the evolution of fungal bioluminescence.</title>
        <authorList>
            <person name="Tsai I.J."/>
        </authorList>
    </citation>
    <scope>NUCLEOTIDE SEQUENCE</scope>
    <source>
        <strain evidence="13">110903Hualien_Pintung</strain>
    </source>
</reference>
<dbReference type="EMBL" id="JACAZE010000010">
    <property type="protein sequence ID" value="KAF7305550.1"/>
    <property type="molecule type" value="Genomic_DNA"/>
</dbReference>
<accession>A0A8H6SUX2</accession>
<feature type="compositionally biased region" description="Pro residues" evidence="10">
    <location>
        <begin position="648"/>
        <end position="658"/>
    </location>
</feature>
<evidence type="ECO:0000256" key="6">
    <source>
        <dbReference type="ARBA" id="ARBA00022692"/>
    </source>
</evidence>
<name>A0A8H6SUX2_MYCCL</name>
<feature type="transmembrane region" description="Helical" evidence="11">
    <location>
        <begin position="284"/>
        <end position="304"/>
    </location>
</feature>
<proteinExistence type="inferred from homology"/>
<keyword evidence="14" id="KW-1185">Reference proteome</keyword>
<feature type="compositionally biased region" description="Pro residues" evidence="10">
    <location>
        <begin position="53"/>
        <end position="68"/>
    </location>
</feature>
<evidence type="ECO:0000313" key="14">
    <source>
        <dbReference type="Proteomes" id="UP000613580"/>
    </source>
</evidence>
<feature type="compositionally biased region" description="Low complexity" evidence="10">
    <location>
        <begin position="69"/>
        <end position="81"/>
    </location>
</feature>
<feature type="domain" description="VTT" evidence="12">
    <location>
        <begin position="201"/>
        <end position="314"/>
    </location>
</feature>
<sequence>MAMQYPLYRPSEGITPSSGPPTLRSNSSGNASASSYPPPSNYSPAPSYNPAIPFNPGPGPQGPPPGAAPPAFSASPAPSYGHDSITKRPGGPGAYTFELDRERLGMNRTPSPTPSEAKALSTGLFDWRAWLNWHYWAKKEYIKYYIILAVILTFTALISIYHDDIVKWLTPVTKFLHSFKYGWLVPIGILFVISFPPLFGHEIVAILCGLVWGLWIGFAIVCAGTFLGEVGNFYAFKYCCRARGEKMERTQIPYACLAHCVRTGGFKIALIARFSAIPGHFTTAVFATCGMNIFVFCIAAFLSLPKQFITVYLGVILEESSTGTESTKSKIISDSVLGFTFLVTLVAMWWIFRQMDTAKPTVIYARRKARQGKMQGRVDLYANPALNDSDSSVGAGYNPRSSLSDIPLTATRAEAAVARGPSAHPRYDYEQAQKQKQYEDYLAQRQQHQQWDASGRAVGYTPGPAPQVMYTPQPQTPGRSAIQPGAYAGAMMNNNAPRRAETGDAVGWDAAGNGAVQMRERQLQGQGQGQQQALEPSTPTQAQYSNAPASNQQRPISVLPTPPYHQLTVPQPRSPPPSDRPVSLALPTPPFHQAAALAYQQQQQQQPQQQLSVPSADRPISMALPTPPFHLAYQQQQQTPPQSSSSPPQSPFDDPPTPMQRSGTGLHAPAQHSIEPTGMSYHTAYGGSEGE</sequence>
<evidence type="ECO:0000256" key="11">
    <source>
        <dbReference type="SAM" id="Phobius"/>
    </source>
</evidence>
<evidence type="ECO:0000256" key="9">
    <source>
        <dbReference type="ARBA" id="ARBA00023136"/>
    </source>
</evidence>
<feature type="compositionally biased region" description="Low complexity" evidence="10">
    <location>
        <begin position="634"/>
        <end position="647"/>
    </location>
</feature>
<dbReference type="Pfam" id="PF09335">
    <property type="entry name" value="VTT_dom"/>
    <property type="match status" value="1"/>
</dbReference>
<keyword evidence="8" id="KW-0333">Golgi apparatus</keyword>
<dbReference type="InterPro" id="IPR032816">
    <property type="entry name" value="VTT_dom"/>
</dbReference>
<protein>
    <recommendedName>
        <fullName evidence="4">Golgi apparatus membrane protein TVP38</fullName>
    </recommendedName>
    <alternativeName>
        <fullName evidence="5">Golgi apparatus membrane protein tvp38</fullName>
    </alternativeName>
</protein>
<feature type="compositionally biased region" description="Low complexity" evidence="10">
    <location>
        <begin position="25"/>
        <end position="35"/>
    </location>
</feature>
<feature type="region of interest" description="Disordered" evidence="10">
    <location>
        <begin position="1"/>
        <end position="92"/>
    </location>
</feature>
<evidence type="ECO:0000256" key="5">
    <source>
        <dbReference type="ARBA" id="ARBA00020673"/>
    </source>
</evidence>
<dbReference type="AlphaFoldDB" id="A0A8H6SUX2"/>
<feature type="compositionally biased region" description="Low complexity" evidence="10">
    <location>
        <begin position="593"/>
        <end position="610"/>
    </location>
</feature>